<sequence>MDELVYPRERVLGKITLALGIVAWLLILVGTLGLALIYVLLGFIAYIFAQSAWVAAVRGTAVQITEEQFPDLHARFKDCCEKLHIDVLPEAYLLNGNGIFNAFATRFFGRNFVILYSDVVDTFEVEPDSINFYIGHELGHIRLKHLTGQLWRLPMMWLPLLGAAYSRAKEYSCDLHGRACCESAETAARALIVLGAGPIRVKTTDIHAYTQQVVNAAGFWSSFHEIVNGYPWLTKRVWRIRTPDRTLPQRNPFAYFLGLFVPYGGAAGGGSGFLILVAILGVMAAVALPAYQEYTNKAVVSQAWIQSAPTRNQLAAFYGQHQKVPTFREAGLEETLPDGRRMGINSESMIVDVPTKAGTLLLVPKVAPDEANGIAWTCEAGEGMKPAALPLSCSN</sequence>
<evidence type="ECO:0000256" key="1">
    <source>
        <dbReference type="ARBA" id="ARBA00004651"/>
    </source>
</evidence>
<evidence type="ECO:0000256" key="4">
    <source>
        <dbReference type="ARBA" id="ARBA00022692"/>
    </source>
</evidence>
<dbReference type="PANTHER" id="PTHR43221">
    <property type="entry name" value="PROTEASE HTPX"/>
    <property type="match status" value="1"/>
</dbReference>
<comment type="similarity">
    <text evidence="11">Belongs to the peptidase M48 family.</text>
</comment>
<evidence type="ECO:0000256" key="11">
    <source>
        <dbReference type="RuleBase" id="RU003983"/>
    </source>
</evidence>
<feature type="transmembrane region" description="Helical" evidence="12">
    <location>
        <begin position="15"/>
        <end position="48"/>
    </location>
</feature>
<comment type="subcellular location">
    <subcellularLocation>
        <location evidence="1">Cell membrane</location>
        <topology evidence="1">Multi-pass membrane protein</topology>
    </subcellularLocation>
</comment>
<dbReference type="PANTHER" id="PTHR43221:SF1">
    <property type="entry name" value="PROTEASE HTPX"/>
    <property type="match status" value="1"/>
</dbReference>
<dbReference type="GO" id="GO:0005886">
    <property type="term" value="C:plasma membrane"/>
    <property type="evidence" value="ECO:0007669"/>
    <property type="project" value="UniProtKB-SubCell"/>
</dbReference>
<feature type="transmembrane region" description="Helical" evidence="12">
    <location>
        <begin position="255"/>
        <end position="288"/>
    </location>
</feature>
<reference evidence="14" key="1">
    <citation type="journal article" date="2010" name="Nature">
        <title>The dynamic genome of Hydra.</title>
        <authorList>
            <person name="Chapman J.A."/>
            <person name="Kirkness E.F."/>
            <person name="Simakov O."/>
            <person name="Hampson S.E."/>
            <person name="Mitros T."/>
            <person name="Weinmaier T."/>
            <person name="Rattei T."/>
            <person name="Balasubramanian P.G."/>
            <person name="Borman J."/>
            <person name="Busam D."/>
            <person name="Disbennett K."/>
            <person name="Pfannkoch C."/>
            <person name="Sumin N."/>
            <person name="Sutton G."/>
            <person name="Viswanathan L."/>
            <person name="Walenz B."/>
            <person name="Goodstein D.M."/>
            <person name="Hellsten U."/>
            <person name="Kawashima T."/>
            <person name="Prochnik S.E."/>
            <person name="Putnam N.H."/>
            <person name="Shu S."/>
            <person name="Blumberg B."/>
            <person name="Dana C.E."/>
            <person name="Gee L."/>
            <person name="Kibler D.F."/>
            <person name="Law L."/>
            <person name="Lindgens D."/>
            <person name="Martinez D.E."/>
            <person name="Peng J."/>
            <person name="Wigge P.A."/>
            <person name="Bertulat B."/>
            <person name="Guder C."/>
            <person name="Nakamura Y."/>
            <person name="Ozbek S."/>
            <person name="Watanabe H."/>
            <person name="Khalturin K."/>
            <person name="Hemmrich G."/>
            <person name="Franke A."/>
            <person name="Augustin R."/>
            <person name="Fraune S."/>
            <person name="Hayakawa E."/>
            <person name="Hayakawa S."/>
            <person name="Hirose M."/>
            <person name="Hwang J."/>
            <person name="Ikeo K."/>
            <person name="Nishimiya-Fujisawa C."/>
            <person name="Ogura A."/>
            <person name="Takahashi T."/>
            <person name="Steinmetz P.R."/>
            <person name="Zhang X."/>
            <person name="Aufschnaiter R."/>
            <person name="Eder M.K."/>
            <person name="Gorny A.K."/>
            <person name="Salvenmoser W."/>
            <person name="Heimberg A.M."/>
            <person name="Wheeler B.M."/>
            <person name="Peterson K.J."/>
            <person name="Boettger A."/>
            <person name="Tischler P."/>
            <person name="Wolf A."/>
            <person name="Gojobori T."/>
            <person name="Remington K.A."/>
            <person name="Strausberg R.L."/>
            <person name="Venter J."/>
            <person name="Technau U."/>
            <person name="Hobmayer B."/>
            <person name="Bosch T.C."/>
            <person name="Holstein T.W."/>
            <person name="Fujisawa T."/>
            <person name="Bode H.R."/>
            <person name="David C.N."/>
            <person name="Rokhsar D.S."/>
            <person name="Steele R.E."/>
        </authorList>
    </citation>
    <scope>NUCLEOTIDE SEQUENCE</scope>
</reference>
<keyword evidence="9 11" id="KW-0482">Metalloprotease</keyword>
<dbReference type="Gene3D" id="3.30.700.10">
    <property type="entry name" value="Glycoprotein, Type 4 Pilin"/>
    <property type="match status" value="1"/>
</dbReference>
<dbReference type="EMBL" id="FN543104">
    <property type="protein sequence ID" value="CBA27220.1"/>
    <property type="molecule type" value="Genomic_DNA"/>
</dbReference>
<dbReference type="GO" id="GO:0004222">
    <property type="term" value="F:metalloendopeptidase activity"/>
    <property type="evidence" value="ECO:0007669"/>
    <property type="project" value="InterPro"/>
</dbReference>
<gene>
    <name evidence="14" type="ORF">Csp_A01190</name>
</gene>
<evidence type="ECO:0000256" key="8">
    <source>
        <dbReference type="ARBA" id="ARBA00022989"/>
    </source>
</evidence>
<keyword evidence="2" id="KW-1003">Cell membrane</keyword>
<dbReference type="SUPFAM" id="SSF54523">
    <property type="entry name" value="Pili subunits"/>
    <property type="match status" value="1"/>
</dbReference>
<dbReference type="InterPro" id="IPR045584">
    <property type="entry name" value="Pilin-like"/>
</dbReference>
<proteinExistence type="inferred from homology"/>
<evidence type="ECO:0000313" key="14">
    <source>
        <dbReference type="EMBL" id="CBA27220.1"/>
    </source>
</evidence>
<evidence type="ECO:0000256" key="12">
    <source>
        <dbReference type="SAM" id="Phobius"/>
    </source>
</evidence>
<name>C9Y7L8_CURXX</name>
<dbReference type="GO" id="GO:0046872">
    <property type="term" value="F:metal ion binding"/>
    <property type="evidence" value="ECO:0007669"/>
    <property type="project" value="UniProtKB-KW"/>
</dbReference>
<dbReference type="Pfam" id="PF01435">
    <property type="entry name" value="Peptidase_M48"/>
    <property type="match status" value="1"/>
</dbReference>
<keyword evidence="6 11" id="KW-0378">Hydrolase</keyword>
<protein>
    <recommendedName>
        <fullName evidence="13">Peptidase M48 domain-containing protein</fullName>
    </recommendedName>
</protein>
<dbReference type="GO" id="GO:0006508">
    <property type="term" value="P:proteolysis"/>
    <property type="evidence" value="ECO:0007669"/>
    <property type="project" value="UniProtKB-KW"/>
</dbReference>
<evidence type="ECO:0000256" key="6">
    <source>
        <dbReference type="ARBA" id="ARBA00022801"/>
    </source>
</evidence>
<dbReference type="CDD" id="cd07325">
    <property type="entry name" value="M48_Ste24p_like"/>
    <property type="match status" value="1"/>
</dbReference>
<keyword evidence="3 11" id="KW-0645">Protease</keyword>
<dbReference type="AlphaFoldDB" id="C9Y7L8"/>
<feature type="domain" description="Peptidase M48" evidence="13">
    <location>
        <begin position="67"/>
        <end position="151"/>
    </location>
</feature>
<keyword evidence="5" id="KW-0479">Metal-binding</keyword>
<keyword evidence="7 11" id="KW-0862">Zinc</keyword>
<evidence type="ECO:0000256" key="2">
    <source>
        <dbReference type="ARBA" id="ARBA00022475"/>
    </source>
</evidence>
<evidence type="ECO:0000259" key="13">
    <source>
        <dbReference type="Pfam" id="PF01435"/>
    </source>
</evidence>
<keyword evidence="10 12" id="KW-0472">Membrane</keyword>
<organism evidence="14">
    <name type="scientific">Curvibacter symbiont subsp. Hydra magnipapillata</name>
    <dbReference type="NCBI Taxonomy" id="667019"/>
    <lineage>
        <taxon>Bacteria</taxon>
        <taxon>Pseudomonadati</taxon>
        <taxon>Pseudomonadota</taxon>
        <taxon>Betaproteobacteria</taxon>
        <taxon>Burkholderiales</taxon>
        <taxon>Comamonadaceae</taxon>
        <taxon>Curvibacter</taxon>
    </lineage>
</organism>
<evidence type="ECO:0000256" key="9">
    <source>
        <dbReference type="ARBA" id="ARBA00023049"/>
    </source>
</evidence>
<accession>C9Y7L8</accession>
<dbReference type="Gene3D" id="3.30.2010.10">
    <property type="entry name" value="Metalloproteases ('zincins'), catalytic domain"/>
    <property type="match status" value="1"/>
</dbReference>
<comment type="cofactor">
    <cofactor evidence="11">
        <name>Zn(2+)</name>
        <dbReference type="ChEBI" id="CHEBI:29105"/>
    </cofactor>
    <text evidence="11">Binds 1 zinc ion per subunit.</text>
</comment>
<keyword evidence="4 12" id="KW-0812">Transmembrane</keyword>
<dbReference type="InterPro" id="IPR050083">
    <property type="entry name" value="HtpX_protease"/>
</dbReference>
<evidence type="ECO:0000256" key="7">
    <source>
        <dbReference type="ARBA" id="ARBA00022833"/>
    </source>
</evidence>
<dbReference type="InterPro" id="IPR001915">
    <property type="entry name" value="Peptidase_M48"/>
</dbReference>
<keyword evidence="8 12" id="KW-1133">Transmembrane helix</keyword>
<evidence type="ECO:0000256" key="3">
    <source>
        <dbReference type="ARBA" id="ARBA00022670"/>
    </source>
</evidence>
<evidence type="ECO:0000256" key="5">
    <source>
        <dbReference type="ARBA" id="ARBA00022723"/>
    </source>
</evidence>
<evidence type="ECO:0000256" key="10">
    <source>
        <dbReference type="ARBA" id="ARBA00023136"/>
    </source>
</evidence>